<accession>A0AAN7S9V8</accession>
<organism evidence="2 3">
    <name type="scientific">Aquatica leii</name>
    <dbReference type="NCBI Taxonomy" id="1421715"/>
    <lineage>
        <taxon>Eukaryota</taxon>
        <taxon>Metazoa</taxon>
        <taxon>Ecdysozoa</taxon>
        <taxon>Arthropoda</taxon>
        <taxon>Hexapoda</taxon>
        <taxon>Insecta</taxon>
        <taxon>Pterygota</taxon>
        <taxon>Neoptera</taxon>
        <taxon>Endopterygota</taxon>
        <taxon>Coleoptera</taxon>
        <taxon>Polyphaga</taxon>
        <taxon>Elateriformia</taxon>
        <taxon>Elateroidea</taxon>
        <taxon>Lampyridae</taxon>
        <taxon>Luciolinae</taxon>
        <taxon>Aquatica</taxon>
    </lineage>
</organism>
<dbReference type="EMBL" id="JARPUR010000003">
    <property type="protein sequence ID" value="KAK4880666.1"/>
    <property type="molecule type" value="Genomic_DNA"/>
</dbReference>
<keyword evidence="3" id="KW-1185">Reference proteome</keyword>
<feature type="region of interest" description="Disordered" evidence="1">
    <location>
        <begin position="1"/>
        <end position="77"/>
    </location>
</feature>
<gene>
    <name evidence="2" type="ORF">RN001_008812</name>
</gene>
<evidence type="ECO:0000313" key="2">
    <source>
        <dbReference type="EMBL" id="KAK4880666.1"/>
    </source>
</evidence>
<protein>
    <submittedName>
        <fullName evidence="2">Uncharacterized protein</fullName>
    </submittedName>
</protein>
<feature type="compositionally biased region" description="Basic and acidic residues" evidence="1">
    <location>
        <begin position="57"/>
        <end position="72"/>
    </location>
</feature>
<name>A0AAN7S9V8_9COLE</name>
<dbReference type="AlphaFoldDB" id="A0AAN7S9V8"/>
<reference evidence="3" key="1">
    <citation type="submission" date="2023-01" db="EMBL/GenBank/DDBJ databases">
        <title>Key to firefly adult light organ development and bioluminescence: homeobox transcription factors regulate luciferase expression and transportation to peroxisome.</title>
        <authorList>
            <person name="Fu X."/>
        </authorList>
    </citation>
    <scope>NUCLEOTIDE SEQUENCE [LARGE SCALE GENOMIC DNA]</scope>
</reference>
<sequence length="655" mass="75370">MLEEEQSLLNEPENNEENSQELNENREMTEADKEQVTVRRRNEDEDLNGEQPQISDEEYRKNANEDEGKMEIDEASTSRSAHFFDELENEMKVKLPVYLKNILSINGYESNLTLSHISNEDIAQIESFGKKIAPKIIPEEKHEEYLGVFSKHPEHFQIVAGHKKLIFLILEQCKRRLEIHDSSEEPRNRARNQLSLETSKPEYVTKEIPSETHLQNSVADENLGEEKNCIERALKNWLKSKIEYDPYSDKLVGFVLPMKNGMPNTEMHNASSAKAIEESFKYPKSNYAYTIMAQPLSNTAPPYCLSIFGTNNKFTAEDVQNRWITIRNNLKYIGIEVVGISSDGDTRWLKAMRHNISLPISRDRSSLNDWEWYRIKCEDNTISYLQDAYHIETKSRTRLLKEGIIMPLGSYQVSVTHLEELIKSISKDQHLITMSDLKAEDKMNFSAAEKISSQKILNQLENFPESAGTKAYLQIMNFINKAFIDKNTPVSRRVYCSWLRKSKMDCEMDSADFDVKNISDNEIQATVESALQDVMFKIRELGMSVKGNCWNHIDTPSICDNRENIHDEIHDEEKILVDVGADETNSLSKRFLEDLETGERKTSELPDDLLKDLEKIHCINGISSDGLHLKDYSAKKETGRYVAVSVGDKTSIIRK</sequence>
<dbReference type="Proteomes" id="UP001353858">
    <property type="component" value="Unassembled WGS sequence"/>
</dbReference>
<evidence type="ECO:0000256" key="1">
    <source>
        <dbReference type="SAM" id="MobiDB-lite"/>
    </source>
</evidence>
<comment type="caution">
    <text evidence="2">The sequence shown here is derived from an EMBL/GenBank/DDBJ whole genome shotgun (WGS) entry which is preliminary data.</text>
</comment>
<proteinExistence type="predicted"/>
<evidence type="ECO:0000313" key="3">
    <source>
        <dbReference type="Proteomes" id="UP001353858"/>
    </source>
</evidence>
<feature type="compositionally biased region" description="Basic and acidic residues" evidence="1">
    <location>
        <begin position="23"/>
        <end position="43"/>
    </location>
</feature>